<protein>
    <recommendedName>
        <fullName evidence="3">DUF91 domain-containing protein</fullName>
    </recommendedName>
</protein>
<comment type="caution">
    <text evidence="1">The sequence shown here is derived from an EMBL/GenBank/DDBJ whole genome shotgun (WGS) entry which is preliminary data.</text>
</comment>
<sequence>MLFDIEKDNNTFKIGQKYSVKPASQVGIKEKDIEDLIADHPEVLFPNEEVLIIGQSIAYKNMADVLALDAKGNLIVVEIKREWSNRTTVGQLLDYASELTEVRYDQLNEIANKYTKWRAGNLYDAFKEFSEREDMNISEIGKRQRVIIVAPQSDEGLKKVVKWLRSYGVPIEFVPFELFVDENGHPKLFKMHGVTDTPESVEAEGAWAGHWIFNTNESYGKGAYKRMFEKNVAAIYGYDNGSRNLEGSSTGDSILAYVNKKGICAVGKVINGEVKEGQGIFINADGEQQPDEYHLQVEWEVIVPENQGITSSEAARLGYNLPVRTVFGKLHKGVLAEKIVQELKTRAGKWKA</sequence>
<accession>A0ABW8I7V4</accession>
<dbReference type="RefSeq" id="WP_404315549.1">
    <property type="nucleotide sequence ID" value="NZ_JAUIYO010000002.1"/>
</dbReference>
<keyword evidence="2" id="KW-1185">Reference proteome</keyword>
<evidence type="ECO:0000313" key="2">
    <source>
        <dbReference type="Proteomes" id="UP001619911"/>
    </source>
</evidence>
<dbReference type="Gene3D" id="3.40.1350.10">
    <property type="match status" value="1"/>
</dbReference>
<reference evidence="1 2" key="1">
    <citation type="submission" date="2023-07" db="EMBL/GenBank/DDBJ databases">
        <title>Bacillus lucianemedeirus sp. nov, a new species isolated from an immunobiological production facility.</title>
        <authorList>
            <person name="Costa L.V."/>
            <person name="Miranda R.V.S.L."/>
            <person name="Brandao M.L.L."/>
            <person name="Reis C.M.F."/>
            <person name="Frazao A.M."/>
            <person name="Cruz F.V."/>
            <person name="Baio P.V.P."/>
            <person name="Veras J.F.C."/>
            <person name="Ramos J.N."/>
            <person name="Vieira V."/>
        </authorList>
    </citation>
    <scope>NUCLEOTIDE SEQUENCE [LARGE SCALE GENOMIC DNA]</scope>
    <source>
        <strain evidence="1 2">B190/17</strain>
    </source>
</reference>
<evidence type="ECO:0008006" key="3">
    <source>
        <dbReference type="Google" id="ProtNLM"/>
    </source>
</evidence>
<name>A0ABW8I7V4_9BACI</name>
<dbReference type="EMBL" id="JAUIYO010000002">
    <property type="protein sequence ID" value="MFK2825233.1"/>
    <property type="molecule type" value="Genomic_DNA"/>
</dbReference>
<proteinExistence type="predicted"/>
<gene>
    <name evidence="1" type="ORF">QYG89_05980</name>
</gene>
<evidence type="ECO:0000313" key="1">
    <source>
        <dbReference type="EMBL" id="MFK2825233.1"/>
    </source>
</evidence>
<organism evidence="1 2">
    <name type="scientific">Bacillus lumedeiriae</name>
    <dbReference type="NCBI Taxonomy" id="3058829"/>
    <lineage>
        <taxon>Bacteria</taxon>
        <taxon>Bacillati</taxon>
        <taxon>Bacillota</taxon>
        <taxon>Bacilli</taxon>
        <taxon>Bacillales</taxon>
        <taxon>Bacillaceae</taxon>
        <taxon>Bacillus</taxon>
    </lineage>
</organism>
<dbReference type="Proteomes" id="UP001619911">
    <property type="component" value="Unassembled WGS sequence"/>
</dbReference>
<dbReference type="InterPro" id="IPR011856">
    <property type="entry name" value="tRNA_endonuc-like_dom_sf"/>
</dbReference>